<accession>A0AAD5PYX4</accession>
<evidence type="ECO:0000313" key="2">
    <source>
        <dbReference type="EMBL" id="KAI9560460.1"/>
    </source>
</evidence>
<comment type="caution">
    <text evidence="2">The sequence shown here is derived from an EMBL/GenBank/DDBJ whole genome shotgun (WGS) entry which is preliminary data.</text>
</comment>
<organism evidence="2 3">
    <name type="scientific">Daphnia sinensis</name>
    <dbReference type="NCBI Taxonomy" id="1820382"/>
    <lineage>
        <taxon>Eukaryota</taxon>
        <taxon>Metazoa</taxon>
        <taxon>Ecdysozoa</taxon>
        <taxon>Arthropoda</taxon>
        <taxon>Crustacea</taxon>
        <taxon>Branchiopoda</taxon>
        <taxon>Diplostraca</taxon>
        <taxon>Cladocera</taxon>
        <taxon>Anomopoda</taxon>
        <taxon>Daphniidae</taxon>
        <taxon>Daphnia</taxon>
        <taxon>Daphnia similis group</taxon>
    </lineage>
</organism>
<keyword evidence="3" id="KW-1185">Reference proteome</keyword>
<dbReference type="EMBL" id="WJBH02000004">
    <property type="protein sequence ID" value="KAI9560460.1"/>
    <property type="molecule type" value="Genomic_DNA"/>
</dbReference>
<feature type="compositionally biased region" description="Basic and acidic residues" evidence="1">
    <location>
        <begin position="7"/>
        <end position="20"/>
    </location>
</feature>
<gene>
    <name evidence="2" type="ORF">GHT06_014480</name>
</gene>
<dbReference type="AlphaFoldDB" id="A0AAD5PYX4"/>
<feature type="region of interest" description="Disordered" evidence="1">
    <location>
        <begin position="1"/>
        <end position="20"/>
    </location>
</feature>
<proteinExistence type="predicted"/>
<protein>
    <submittedName>
        <fullName evidence="2">Uncharacterized protein</fullName>
    </submittedName>
</protein>
<dbReference type="Proteomes" id="UP000820818">
    <property type="component" value="Linkage Group LG4"/>
</dbReference>
<reference evidence="2 3" key="1">
    <citation type="submission" date="2022-05" db="EMBL/GenBank/DDBJ databases">
        <title>A multi-omics perspective on studying reproductive biology in Daphnia sinensis.</title>
        <authorList>
            <person name="Jia J."/>
        </authorList>
    </citation>
    <scope>NUCLEOTIDE SEQUENCE [LARGE SCALE GENOMIC DNA]</scope>
    <source>
        <strain evidence="2 3">WSL</strain>
    </source>
</reference>
<evidence type="ECO:0000313" key="3">
    <source>
        <dbReference type="Proteomes" id="UP000820818"/>
    </source>
</evidence>
<name>A0AAD5PYX4_9CRUS</name>
<evidence type="ECO:0000256" key="1">
    <source>
        <dbReference type="SAM" id="MobiDB-lite"/>
    </source>
</evidence>
<sequence>MLNSDSNNHDDSNNDVKEMEGGLTQDKDIIIVILFLLELFRLKRSMNSQLLPFESLEVYSSTSGGRAALKRKASCLQNRNSSSPVCGFATVTSPCDRFYLE</sequence>